<feature type="transmembrane region" description="Helical" evidence="2">
    <location>
        <begin position="111"/>
        <end position="132"/>
    </location>
</feature>
<dbReference type="EMBL" id="JAUTIX010000009">
    <property type="protein sequence ID" value="MDP0400223.1"/>
    <property type="molecule type" value="Genomic_DNA"/>
</dbReference>
<feature type="compositionally biased region" description="Acidic residues" evidence="1">
    <location>
        <begin position="73"/>
        <end position="83"/>
    </location>
</feature>
<organism evidence="3 4">
    <name type="scientific">Tsukamurella strandjordii</name>
    <dbReference type="NCBI Taxonomy" id="147577"/>
    <lineage>
        <taxon>Bacteria</taxon>
        <taxon>Bacillati</taxon>
        <taxon>Actinomycetota</taxon>
        <taxon>Actinomycetes</taxon>
        <taxon>Mycobacteriales</taxon>
        <taxon>Tsukamurellaceae</taxon>
        <taxon>Tsukamurella</taxon>
    </lineage>
</organism>
<keyword evidence="4" id="KW-1185">Reference proteome</keyword>
<comment type="caution">
    <text evidence="3">The sequence shown here is derived from an EMBL/GenBank/DDBJ whole genome shotgun (WGS) entry which is preliminary data.</text>
</comment>
<accession>A0AA90SNG0</accession>
<feature type="region of interest" description="Disordered" evidence="1">
    <location>
        <begin position="262"/>
        <end position="301"/>
    </location>
</feature>
<evidence type="ECO:0000313" key="3">
    <source>
        <dbReference type="EMBL" id="MDP0400223.1"/>
    </source>
</evidence>
<dbReference type="AlphaFoldDB" id="A0AA90SNG0"/>
<keyword evidence="2" id="KW-1133">Transmembrane helix</keyword>
<feature type="region of interest" description="Disordered" evidence="1">
    <location>
        <begin position="1"/>
        <end position="106"/>
    </location>
</feature>
<feature type="compositionally biased region" description="Basic and acidic residues" evidence="1">
    <location>
        <begin position="1"/>
        <end position="11"/>
    </location>
</feature>
<gene>
    <name evidence="3" type="ORF">Q7X28_20085</name>
</gene>
<evidence type="ECO:0000313" key="4">
    <source>
        <dbReference type="Proteomes" id="UP001178281"/>
    </source>
</evidence>
<keyword evidence="2" id="KW-0472">Membrane</keyword>
<proteinExistence type="predicted"/>
<evidence type="ECO:0000256" key="1">
    <source>
        <dbReference type="SAM" id="MobiDB-lite"/>
    </source>
</evidence>
<keyword evidence="2" id="KW-0812">Transmembrane</keyword>
<feature type="compositionally biased region" description="Low complexity" evidence="1">
    <location>
        <begin position="97"/>
        <end position="106"/>
    </location>
</feature>
<name>A0AA90SNG0_9ACTN</name>
<sequence length="301" mass="31048">MTENAPDDKTPAADAQLDEAAEQTEATEEAAAPAESATETEPATTTEPTAETEPAAPAKPAPVKKKPKPAPVVEEDDEDEEEAAPVVRKRPRPAPQPAAAAPSASATTTTVIITVAVIAVIAAAAIFGFLYFKTRGELNDQKAADADRAHAEKVAADYATGASTFDYRDLGSWTNRLTTGVSPALKNKYEATTGAMNQLLQPLQWVSKGTVMDAVVSSESGPVYKVNAYVSVDVTNAQAPSGRTTMTVYNITLNKDDNWQITDVGGPGSPGGVATEGNPAAPVPAPTETAPAPAPAPTPGN</sequence>
<evidence type="ECO:0008006" key="5">
    <source>
        <dbReference type="Google" id="ProtNLM"/>
    </source>
</evidence>
<feature type="compositionally biased region" description="Acidic residues" evidence="1">
    <location>
        <begin position="16"/>
        <end position="28"/>
    </location>
</feature>
<dbReference type="RefSeq" id="WP_220658359.1">
    <property type="nucleotide sequence ID" value="NZ_JAUTIX010000009.1"/>
</dbReference>
<protein>
    <recommendedName>
        <fullName evidence="5">Mce-associated membrane protein</fullName>
    </recommendedName>
</protein>
<evidence type="ECO:0000256" key="2">
    <source>
        <dbReference type="SAM" id="Phobius"/>
    </source>
</evidence>
<dbReference type="Proteomes" id="UP001178281">
    <property type="component" value="Unassembled WGS sequence"/>
</dbReference>
<reference evidence="3" key="1">
    <citation type="submission" date="2023-08" db="EMBL/GenBank/DDBJ databases">
        <title>The draft genome of Tsukamurella strandjordii strain 050030.</title>
        <authorList>
            <person name="Zhao F."/>
            <person name="Feng Y."/>
            <person name="Zong Z."/>
        </authorList>
    </citation>
    <scope>NUCLEOTIDE SEQUENCE</scope>
    <source>
        <strain evidence="3">050030</strain>
    </source>
</reference>
<feature type="compositionally biased region" description="Low complexity" evidence="1">
    <location>
        <begin position="29"/>
        <end position="58"/>
    </location>
</feature>
<feature type="compositionally biased region" description="Pro residues" evidence="1">
    <location>
        <begin position="292"/>
        <end position="301"/>
    </location>
</feature>